<dbReference type="PANTHER" id="PTHR43762">
    <property type="entry name" value="L-GULONOLACTONE OXIDASE"/>
    <property type="match status" value="1"/>
</dbReference>
<evidence type="ECO:0000313" key="3">
    <source>
        <dbReference type="EMBL" id="OKX82825.1"/>
    </source>
</evidence>
<dbReference type="InterPro" id="IPR006094">
    <property type="entry name" value="Oxid_FAD_bind_N"/>
</dbReference>
<feature type="domain" description="FAD-binding PCMH-type" evidence="2">
    <location>
        <begin position="33"/>
        <end position="218"/>
    </location>
</feature>
<comment type="caution">
    <text evidence="3">The sequence shown here is derived from an EMBL/GenBank/DDBJ whole genome shotgun (WGS) entry which is preliminary data.</text>
</comment>
<evidence type="ECO:0000256" key="1">
    <source>
        <dbReference type="ARBA" id="ARBA00023002"/>
    </source>
</evidence>
<evidence type="ECO:0000313" key="4">
    <source>
        <dbReference type="Proteomes" id="UP000186091"/>
    </source>
</evidence>
<reference evidence="3 4" key="1">
    <citation type="submission" date="2015-12" db="EMBL/GenBank/DDBJ databases">
        <title>Genome sequence of Corynebacterium AS 1.542.</title>
        <authorList>
            <person name="Yang J."/>
            <person name="Yang S."/>
        </authorList>
    </citation>
    <scope>NUCLEOTIDE SEQUENCE [LARGE SCALE GENOMIC DNA]</scope>
    <source>
        <strain evidence="3 4">AS 1.542</strain>
    </source>
</reference>
<dbReference type="RefSeq" id="WP_003857669.1">
    <property type="nucleotide sequence ID" value="NZ_JAAOYN010000001.1"/>
</dbReference>
<dbReference type="GO" id="GO:0071949">
    <property type="term" value="F:FAD binding"/>
    <property type="evidence" value="ECO:0007669"/>
    <property type="project" value="InterPro"/>
</dbReference>
<dbReference type="InterPro" id="IPR016169">
    <property type="entry name" value="FAD-bd_PCMH_sub2"/>
</dbReference>
<dbReference type="Proteomes" id="UP000186091">
    <property type="component" value="Unassembled WGS sequence"/>
</dbReference>
<proteinExistence type="predicted"/>
<sequence>MNSSHGTSSPGASAGAHGALPLEAQKLNGWGRTAPTTAEVLSTPDLDIIVDAVRQVAEQNDSKPDYLKRGVIARGMGRSYGDPAQNAGGLVIDMQPLNKIHSIDPDSAIVDVDGGVTLDQLMKAALPYGLWVPVLPGTRQVTIGGAIGPDIHGKNHHSAGSFGDHVVSMELLVADGRILHLEPEGTAEDPQGDLFWATVGGMGLTGIIVRARIRMTKTETAYFIADTDRTNNLEETVAFHSDGSEHNYTYSSAWFDVISPEPKLGRSTISRGSLATLAQLEELAPKLAKDPLKFNAPQLMKVPDIFPSWTLNKLTLSAVGVAYYAMGAPAKNQVKNLTQFYQPLDLIGEWNRGYGSKGFLQYQFVVPTEAVEPFKDIIRDMQKSGHYSALNVFKLFGPGNRAPLSYPMPGWNVCVDFPIRPGLGAFLDDLDKRVMEFGGRLYLAKESRTSAENFHAMYPGMEGWLKTRNEIDPTGVFASDMSRRLELS</sequence>
<dbReference type="EMBL" id="LOQT01000014">
    <property type="protein sequence ID" value="OKX82825.1"/>
    <property type="molecule type" value="Genomic_DNA"/>
</dbReference>
<dbReference type="SUPFAM" id="SSF56176">
    <property type="entry name" value="FAD-binding/transporter-associated domain-like"/>
    <property type="match status" value="1"/>
</dbReference>
<dbReference type="GO" id="GO:0003885">
    <property type="term" value="F:D-arabinono-1,4-lactone oxidase activity"/>
    <property type="evidence" value="ECO:0007669"/>
    <property type="project" value="InterPro"/>
</dbReference>
<dbReference type="InterPro" id="IPR007173">
    <property type="entry name" value="ALO_C"/>
</dbReference>
<dbReference type="AlphaFoldDB" id="A0AB36I9H7"/>
<dbReference type="GO" id="GO:0016020">
    <property type="term" value="C:membrane"/>
    <property type="evidence" value="ECO:0007669"/>
    <property type="project" value="InterPro"/>
</dbReference>
<dbReference type="Gene3D" id="3.30.465.10">
    <property type="match status" value="1"/>
</dbReference>
<gene>
    <name evidence="3" type="ORF">AUP69_05925</name>
</gene>
<evidence type="ECO:0000259" key="2">
    <source>
        <dbReference type="PROSITE" id="PS51387"/>
    </source>
</evidence>
<protein>
    <submittedName>
        <fullName evidence="3">Decaprenylphosphoryl-beta-D-ribose oxidase</fullName>
    </submittedName>
</protein>
<dbReference type="Pfam" id="PF01565">
    <property type="entry name" value="FAD_binding_4"/>
    <property type="match status" value="1"/>
</dbReference>
<dbReference type="InterPro" id="IPR036318">
    <property type="entry name" value="FAD-bd_PCMH-like_sf"/>
</dbReference>
<dbReference type="Pfam" id="PF04030">
    <property type="entry name" value="ALO"/>
    <property type="match status" value="1"/>
</dbReference>
<keyword evidence="1" id="KW-0560">Oxidoreductase</keyword>
<dbReference type="InterPro" id="IPR010031">
    <property type="entry name" value="FAD_lactone_oxidase-like"/>
</dbReference>
<dbReference type="PANTHER" id="PTHR43762:SF1">
    <property type="entry name" value="D-ARABINONO-1,4-LACTONE OXIDASE"/>
    <property type="match status" value="1"/>
</dbReference>
<accession>A0AB36I9H7</accession>
<organism evidence="3 4">
    <name type="scientific">Corynebacterium glutamicum</name>
    <name type="common">Brevibacterium saccharolyticum</name>
    <dbReference type="NCBI Taxonomy" id="1718"/>
    <lineage>
        <taxon>Bacteria</taxon>
        <taxon>Bacillati</taxon>
        <taxon>Actinomycetota</taxon>
        <taxon>Actinomycetes</taxon>
        <taxon>Mycobacteriales</taxon>
        <taxon>Corynebacteriaceae</taxon>
        <taxon>Corynebacterium</taxon>
    </lineage>
</organism>
<name>A0AB36I9H7_CORGT</name>
<dbReference type="InterPro" id="IPR016166">
    <property type="entry name" value="FAD-bd_PCMH"/>
</dbReference>
<dbReference type="PROSITE" id="PS51387">
    <property type="entry name" value="FAD_PCMH"/>
    <property type="match status" value="1"/>
</dbReference>